<dbReference type="InterPro" id="IPR007867">
    <property type="entry name" value="GMC_OxRtase_C"/>
</dbReference>
<dbReference type="PANTHER" id="PTHR42784">
    <property type="entry name" value="PYRANOSE 2-OXIDASE"/>
    <property type="match status" value="1"/>
</dbReference>
<evidence type="ECO:0000313" key="7">
    <source>
        <dbReference type="EMBL" id="TWF90170.1"/>
    </source>
</evidence>
<protein>
    <submittedName>
        <fullName evidence="7">Choline dehydrogenase-like flavoprotein</fullName>
    </submittedName>
</protein>
<dbReference type="AlphaFoldDB" id="A0A561TSV2"/>
<dbReference type="OrthoDB" id="5821654at2"/>
<dbReference type="SUPFAM" id="SSF51905">
    <property type="entry name" value="FAD/NAD(P)-binding domain"/>
    <property type="match status" value="1"/>
</dbReference>
<keyword evidence="8" id="KW-1185">Reference proteome</keyword>
<dbReference type="InterPro" id="IPR036188">
    <property type="entry name" value="FAD/NAD-bd_sf"/>
</dbReference>
<evidence type="ECO:0000256" key="2">
    <source>
        <dbReference type="ARBA" id="ARBA00010790"/>
    </source>
</evidence>
<feature type="domain" description="Glucose-methanol-choline oxidoreductase C-terminal" evidence="6">
    <location>
        <begin position="432"/>
        <end position="483"/>
    </location>
</feature>
<proteinExistence type="inferred from homology"/>
<evidence type="ECO:0000259" key="6">
    <source>
        <dbReference type="Pfam" id="PF05199"/>
    </source>
</evidence>
<dbReference type="EMBL" id="VIWT01000003">
    <property type="protein sequence ID" value="TWF90170.1"/>
    <property type="molecule type" value="Genomic_DNA"/>
</dbReference>
<dbReference type="Pfam" id="PF05834">
    <property type="entry name" value="Lycopene_cycl"/>
    <property type="match status" value="1"/>
</dbReference>
<evidence type="ECO:0000256" key="3">
    <source>
        <dbReference type="ARBA" id="ARBA00022630"/>
    </source>
</evidence>
<reference evidence="7 8" key="1">
    <citation type="submission" date="2019-06" db="EMBL/GenBank/DDBJ databases">
        <title>Sequencing the genomes of 1000 actinobacteria strains.</title>
        <authorList>
            <person name="Klenk H.-P."/>
        </authorList>
    </citation>
    <scope>NUCLEOTIDE SEQUENCE [LARGE SCALE GENOMIC DNA]</scope>
    <source>
        <strain evidence="7 8">DSM 44826</strain>
    </source>
</reference>
<dbReference type="InterPro" id="IPR051473">
    <property type="entry name" value="P2Ox-like"/>
</dbReference>
<keyword evidence="4" id="KW-0274">FAD</keyword>
<comment type="cofactor">
    <cofactor evidence="1">
        <name>FAD</name>
        <dbReference type="ChEBI" id="CHEBI:57692"/>
    </cofactor>
</comment>
<dbReference type="Gene3D" id="3.50.50.60">
    <property type="entry name" value="FAD/NAD(P)-binding domain"/>
    <property type="match status" value="2"/>
</dbReference>
<comment type="similarity">
    <text evidence="2">Belongs to the GMC oxidoreductase family.</text>
</comment>
<dbReference type="Pfam" id="PF05199">
    <property type="entry name" value="GMC_oxred_C"/>
    <property type="match status" value="1"/>
</dbReference>
<sequence length="510" mass="52813">MVAVTAATPGNPPGRQAGAADVIVVGAGLAGLEVARRLAAAGGAGRILVVEAGPDAGREHYRWADEPARADARWLDPAADPHLWQPYRRTDAGYGGIAGLRRRLGGRSLYWGGVALPIEPWALAGSWPDSVVADLTGSWRGGPPLYESVAAQLRQWAGSPAGAAQPSHPLVGREFAEAPKAVRQADQGGRWRAYSPLDDWPDSVELACDSHAVAVQVEAGRVTGLLVERAGERQLLGAGRVVLAAGTVESSRLVLQALHQVDGSAPVELPGLADKVAQGFMAAFDPAQAPPSVKAFAESGRLFVSRADAELRSSVFLRCYLNEHGLLIVDCYCMGEQLPGRAGRVWCEPGAQLPWPTSVAGGLSPADEQLVLAQRRELRRIHRELCLEAGTGGAEPAFESAFGSPDLAERLGAGAAMTTAGSTATYSFPIGSEQHESGTLPLGGALLDEHARVRAVAGLSVAGPATFPRSGAANPALTILALAARLAADLAEELADGAPDGSTGRGPGTC</sequence>
<evidence type="ECO:0000256" key="1">
    <source>
        <dbReference type="ARBA" id="ARBA00001974"/>
    </source>
</evidence>
<dbReference type="GO" id="GO:0016614">
    <property type="term" value="F:oxidoreductase activity, acting on CH-OH group of donors"/>
    <property type="evidence" value="ECO:0007669"/>
    <property type="project" value="InterPro"/>
</dbReference>
<keyword evidence="5" id="KW-0560">Oxidoreductase</keyword>
<keyword evidence="3" id="KW-0285">Flavoprotein</keyword>
<organism evidence="7 8">
    <name type="scientific">Kitasatospora viridis</name>
    <dbReference type="NCBI Taxonomy" id="281105"/>
    <lineage>
        <taxon>Bacteria</taxon>
        <taxon>Bacillati</taxon>
        <taxon>Actinomycetota</taxon>
        <taxon>Actinomycetes</taxon>
        <taxon>Kitasatosporales</taxon>
        <taxon>Streptomycetaceae</taxon>
        <taxon>Kitasatospora</taxon>
    </lineage>
</organism>
<dbReference type="Proteomes" id="UP000317940">
    <property type="component" value="Unassembled WGS sequence"/>
</dbReference>
<accession>A0A561TSV2</accession>
<evidence type="ECO:0000313" key="8">
    <source>
        <dbReference type="Proteomes" id="UP000317940"/>
    </source>
</evidence>
<dbReference type="PANTHER" id="PTHR42784:SF1">
    <property type="entry name" value="PYRANOSE 2-OXIDASE"/>
    <property type="match status" value="1"/>
</dbReference>
<evidence type="ECO:0000256" key="4">
    <source>
        <dbReference type="ARBA" id="ARBA00022827"/>
    </source>
</evidence>
<comment type="caution">
    <text evidence="7">The sequence shown here is derived from an EMBL/GenBank/DDBJ whole genome shotgun (WGS) entry which is preliminary data.</text>
</comment>
<name>A0A561TSV2_9ACTN</name>
<gene>
    <name evidence="7" type="ORF">FHX73_13214</name>
</gene>
<evidence type="ECO:0000256" key="5">
    <source>
        <dbReference type="ARBA" id="ARBA00023002"/>
    </source>
</evidence>